<dbReference type="SUPFAM" id="SSF53474">
    <property type="entry name" value="alpha/beta-Hydrolases"/>
    <property type="match status" value="1"/>
</dbReference>
<evidence type="ECO:0000313" key="12">
    <source>
        <dbReference type="EMBL" id="KAF1929127.1"/>
    </source>
</evidence>
<name>A0A6A5RUU4_9PLEO</name>
<feature type="active site" evidence="6">
    <location>
        <position position="723"/>
    </location>
</feature>
<dbReference type="GO" id="GO:0004571">
    <property type="term" value="F:mannosyl-oligosaccharide 1,2-alpha-mannosidase activity"/>
    <property type="evidence" value="ECO:0007669"/>
    <property type="project" value="InterPro"/>
</dbReference>
<protein>
    <recommendedName>
        <fullName evidence="9">alpha-1,2-Mannosidase</fullName>
        <ecNumber evidence="9">3.2.1.-</ecNumber>
    </recommendedName>
</protein>
<dbReference type="Pfam" id="PF02230">
    <property type="entry name" value="Abhydrolase_2"/>
    <property type="match status" value="1"/>
</dbReference>
<dbReference type="EMBL" id="ML978967">
    <property type="protein sequence ID" value="KAF1929127.1"/>
    <property type="molecule type" value="Genomic_DNA"/>
</dbReference>
<feature type="active site" description="Proton donor" evidence="6">
    <location>
        <position position="661"/>
    </location>
</feature>
<evidence type="ECO:0000256" key="3">
    <source>
        <dbReference type="ARBA" id="ARBA00007658"/>
    </source>
</evidence>
<dbReference type="Gene3D" id="3.40.50.1820">
    <property type="entry name" value="alpha/beta hydrolase"/>
    <property type="match status" value="1"/>
</dbReference>
<feature type="binding site" evidence="7">
    <location>
        <position position="809"/>
    </location>
    <ligand>
        <name>Ca(2+)</name>
        <dbReference type="ChEBI" id="CHEBI:29108"/>
    </ligand>
</feature>
<dbReference type="PANTHER" id="PTHR11742:SF89">
    <property type="entry name" value="ALPHA-1,2-MANNOSIDASE"/>
    <property type="match status" value="1"/>
</dbReference>
<dbReference type="Gene3D" id="1.50.10.10">
    <property type="match status" value="1"/>
</dbReference>
<feature type="region of interest" description="Disordered" evidence="10">
    <location>
        <begin position="254"/>
        <end position="279"/>
    </location>
</feature>
<evidence type="ECO:0000256" key="9">
    <source>
        <dbReference type="RuleBase" id="RU361193"/>
    </source>
</evidence>
<dbReference type="OrthoDB" id="8118055at2759"/>
<dbReference type="InterPro" id="IPR029058">
    <property type="entry name" value="AB_hydrolase_fold"/>
</dbReference>
<keyword evidence="9" id="KW-0326">Glycosidase</keyword>
<sequence length="823" mass="92465">MSTREPPIVLPATSPASSPSQSAVIVFIHGFGDTAEGPSSVAEQFQRADKLPYASWTIPNAIEERDLGATAWYMPTRLSPYPPSRPELEDDEDEDGMLRSVRYITGLIDELVAQGVPEKRIVLAGFSQGHVMTLLTGLISKHAGKLGGLVGLSGYMAISDRVPALREEAGLPKDVEDNIEIFLARGTGDRLVPKRYHRLCCEALVKFGVKEEVLTIKEYEGMGHVMGASELRDLSAVFVYMLYEFSFPYETSDPNAKANHPTNDGEAQQPKQQQQRPDYKSINWSRKPIQHPVKSFIQLPTGTPLKLPRIQFDFKKEDPTAKNIREKRKEEVRKQFLKCWTSYRQMAWMHDELKPISGEVNDHFGGWAATLIDALDTLWIMGFKEEFESAIKDVEQIDFGYTALSQVNVFETNIRHLGGLLAAYELSGENRLLNKAKEVGEMLYHAFDTPNRMPVTRWDFRAAGEGKQQLADPQVLLAEIGSMTMEFTRLSQLTGDPKWYDAVTRVSKELEKQQDNTHLPGMWPIVVNGRKLDFTEDNTFTLSSMADSTYEYLGKMHALLGGQDPIYKKMYEKAMAAAIKHVLYRPMTSDDSDMLASGAARVEGSTVFLDPELQHLGCYTGGMFAIGGKLFDNNEHVTIGRKLADTCVWAYKSNPAGIMPEVSHLVKCANTTACHWDDRAWHAEVTARADLQREADPLRNIAGLRLPLGFSSIEDRRYILRPEAIESVFILYRITGEQSWQAAGWDMWTSIMRVTDTDIGNAALLDISADTPPMTDSMESFWMAETLKYFFLLFSDPSSISLDEYVFNTEAHPFKLPEAKAKA</sequence>
<accession>A0A6A5RUU4</accession>
<evidence type="ECO:0000256" key="1">
    <source>
        <dbReference type="ARBA" id="ARBA00001913"/>
    </source>
</evidence>
<dbReference type="UniPathway" id="UPA00378"/>
<dbReference type="InterPro" id="IPR036026">
    <property type="entry name" value="Seven-hairpin_glycosidases"/>
</dbReference>
<dbReference type="Pfam" id="PF01532">
    <property type="entry name" value="Glyco_hydro_47"/>
    <property type="match status" value="1"/>
</dbReference>
<reference evidence="12" key="1">
    <citation type="journal article" date="2020" name="Stud. Mycol.">
        <title>101 Dothideomycetes genomes: a test case for predicting lifestyles and emergence of pathogens.</title>
        <authorList>
            <person name="Haridas S."/>
            <person name="Albert R."/>
            <person name="Binder M."/>
            <person name="Bloem J."/>
            <person name="Labutti K."/>
            <person name="Salamov A."/>
            <person name="Andreopoulos B."/>
            <person name="Baker S."/>
            <person name="Barry K."/>
            <person name="Bills G."/>
            <person name="Bluhm B."/>
            <person name="Cannon C."/>
            <person name="Castanera R."/>
            <person name="Culley D."/>
            <person name="Daum C."/>
            <person name="Ezra D."/>
            <person name="Gonzalez J."/>
            <person name="Henrissat B."/>
            <person name="Kuo A."/>
            <person name="Liang C."/>
            <person name="Lipzen A."/>
            <person name="Lutzoni F."/>
            <person name="Magnuson J."/>
            <person name="Mondo S."/>
            <person name="Nolan M."/>
            <person name="Ohm R."/>
            <person name="Pangilinan J."/>
            <person name="Park H.-J."/>
            <person name="Ramirez L."/>
            <person name="Alfaro M."/>
            <person name="Sun H."/>
            <person name="Tritt A."/>
            <person name="Yoshinaga Y."/>
            <person name="Zwiers L.-H."/>
            <person name="Turgeon B."/>
            <person name="Goodwin S."/>
            <person name="Spatafora J."/>
            <person name="Crous P."/>
            <person name="Grigoriev I."/>
        </authorList>
    </citation>
    <scope>NUCLEOTIDE SEQUENCE</scope>
    <source>
        <strain evidence="12">CBS 183.55</strain>
    </source>
</reference>
<dbReference type="InterPro" id="IPR012341">
    <property type="entry name" value="6hp_glycosidase-like_sf"/>
</dbReference>
<dbReference type="GO" id="GO:0005975">
    <property type="term" value="P:carbohydrate metabolic process"/>
    <property type="evidence" value="ECO:0007669"/>
    <property type="project" value="InterPro"/>
</dbReference>
<keyword evidence="7" id="KW-0106">Calcium</keyword>
<evidence type="ECO:0000256" key="6">
    <source>
        <dbReference type="PIRSR" id="PIRSR601382-1"/>
    </source>
</evidence>
<evidence type="ECO:0000259" key="11">
    <source>
        <dbReference type="Pfam" id="PF02230"/>
    </source>
</evidence>
<organism evidence="12 13">
    <name type="scientific">Didymella exigua CBS 183.55</name>
    <dbReference type="NCBI Taxonomy" id="1150837"/>
    <lineage>
        <taxon>Eukaryota</taxon>
        <taxon>Fungi</taxon>
        <taxon>Dikarya</taxon>
        <taxon>Ascomycota</taxon>
        <taxon>Pezizomycotina</taxon>
        <taxon>Dothideomycetes</taxon>
        <taxon>Pleosporomycetidae</taxon>
        <taxon>Pleosporales</taxon>
        <taxon>Pleosporineae</taxon>
        <taxon>Didymellaceae</taxon>
        <taxon>Didymella</taxon>
    </lineage>
</organism>
<comment type="pathway">
    <text evidence="2">Protein modification; protein glycosylation.</text>
</comment>
<dbReference type="FunFam" id="1.50.10.10:FF:000037">
    <property type="entry name" value="alpha-1,2-Mannosidase"/>
    <property type="match status" value="1"/>
</dbReference>
<evidence type="ECO:0000256" key="7">
    <source>
        <dbReference type="PIRSR" id="PIRSR601382-2"/>
    </source>
</evidence>
<evidence type="ECO:0000256" key="10">
    <source>
        <dbReference type="SAM" id="MobiDB-lite"/>
    </source>
</evidence>
<feature type="active site" description="Proton donor" evidence="6">
    <location>
        <position position="411"/>
    </location>
</feature>
<dbReference type="GO" id="GO:0016020">
    <property type="term" value="C:membrane"/>
    <property type="evidence" value="ECO:0007669"/>
    <property type="project" value="InterPro"/>
</dbReference>
<evidence type="ECO:0000256" key="8">
    <source>
        <dbReference type="PIRSR" id="PIRSR601382-3"/>
    </source>
</evidence>
<dbReference type="GO" id="GO:0005509">
    <property type="term" value="F:calcium ion binding"/>
    <property type="evidence" value="ECO:0007669"/>
    <property type="project" value="InterPro"/>
</dbReference>
<keyword evidence="13" id="KW-1185">Reference proteome</keyword>
<keyword evidence="7" id="KW-0479">Metal-binding</keyword>
<dbReference type="InterPro" id="IPR001382">
    <property type="entry name" value="Glyco_hydro_47"/>
</dbReference>
<dbReference type="EC" id="3.2.1.-" evidence="9"/>
<keyword evidence="4 9" id="KW-0378">Hydrolase</keyword>
<dbReference type="GO" id="GO:0005783">
    <property type="term" value="C:endoplasmic reticulum"/>
    <property type="evidence" value="ECO:0007669"/>
    <property type="project" value="TreeGrafter"/>
</dbReference>
<evidence type="ECO:0000256" key="2">
    <source>
        <dbReference type="ARBA" id="ARBA00004922"/>
    </source>
</evidence>
<dbReference type="InterPro" id="IPR050749">
    <property type="entry name" value="Glycosyl_Hydrolase_47"/>
</dbReference>
<dbReference type="GeneID" id="54352439"/>
<gene>
    <name evidence="12" type="ORF">M421DRAFT_4929</name>
</gene>
<feature type="disulfide bond" evidence="8">
    <location>
        <begin position="618"/>
        <end position="647"/>
    </location>
</feature>
<evidence type="ECO:0000313" key="13">
    <source>
        <dbReference type="Proteomes" id="UP000800082"/>
    </source>
</evidence>
<dbReference type="RefSeq" id="XP_033449375.1">
    <property type="nucleotide sequence ID" value="XM_033594771.1"/>
</dbReference>
<dbReference type="GO" id="GO:0036503">
    <property type="term" value="P:ERAD pathway"/>
    <property type="evidence" value="ECO:0007669"/>
    <property type="project" value="UniProtKB-ARBA"/>
</dbReference>
<evidence type="ECO:0000256" key="5">
    <source>
        <dbReference type="ARBA" id="ARBA00023157"/>
    </source>
</evidence>
<dbReference type="PRINTS" id="PR00747">
    <property type="entry name" value="GLYHDRLASE47"/>
</dbReference>
<proteinExistence type="inferred from homology"/>
<comment type="cofactor">
    <cofactor evidence="1 7">
        <name>Ca(2+)</name>
        <dbReference type="ChEBI" id="CHEBI:29108"/>
    </cofactor>
</comment>
<dbReference type="AlphaFoldDB" id="A0A6A5RUU4"/>
<evidence type="ECO:0000256" key="4">
    <source>
        <dbReference type="ARBA" id="ARBA00022801"/>
    </source>
</evidence>
<feature type="domain" description="Phospholipase/carboxylesterase/thioesterase" evidence="11">
    <location>
        <begin position="20"/>
        <end position="235"/>
    </location>
</feature>
<feature type="active site" evidence="6">
    <location>
        <position position="547"/>
    </location>
</feature>
<dbReference type="Proteomes" id="UP000800082">
    <property type="component" value="Unassembled WGS sequence"/>
</dbReference>
<keyword evidence="5 8" id="KW-1015">Disulfide bond</keyword>
<comment type="similarity">
    <text evidence="3 9">Belongs to the glycosyl hydrolase 47 family.</text>
</comment>
<dbReference type="PANTHER" id="PTHR11742">
    <property type="entry name" value="MANNOSYL-OLIGOSACCHARIDE ALPHA-1,2-MANNOSIDASE-RELATED"/>
    <property type="match status" value="1"/>
</dbReference>
<dbReference type="InterPro" id="IPR003140">
    <property type="entry name" value="PLipase/COase/thioEstase"/>
</dbReference>
<dbReference type="SUPFAM" id="SSF48225">
    <property type="entry name" value="Seven-hairpin glycosidases"/>
    <property type="match status" value="1"/>
</dbReference>